<dbReference type="WBParaSite" id="PSU_v2.g11700.t1">
    <property type="protein sequence ID" value="PSU_v2.g11700.t1"/>
    <property type="gene ID" value="PSU_v2.g11700"/>
</dbReference>
<proteinExistence type="predicted"/>
<name>A0A914Y1K6_9BILA</name>
<feature type="compositionally biased region" description="Basic residues" evidence="1">
    <location>
        <begin position="49"/>
        <end position="63"/>
    </location>
</feature>
<protein>
    <submittedName>
        <fullName evidence="3">Uncharacterized protein</fullName>
    </submittedName>
</protein>
<sequence>MKNYLRRFRQYLSESGPHPDDDFDYPGSDLEASRRSDRLAARSGGGGISKKKKSSTIKKKKKSTATGGEGGGDGGDEDGQSSSVFESSEEESSTARLSRRSSVLVDLFALFRRSSSFGRRTSGRYSSRGMYGE</sequence>
<organism evidence="2 3">
    <name type="scientific">Panagrolaimus superbus</name>
    <dbReference type="NCBI Taxonomy" id="310955"/>
    <lineage>
        <taxon>Eukaryota</taxon>
        <taxon>Metazoa</taxon>
        <taxon>Ecdysozoa</taxon>
        <taxon>Nematoda</taxon>
        <taxon>Chromadorea</taxon>
        <taxon>Rhabditida</taxon>
        <taxon>Tylenchina</taxon>
        <taxon>Panagrolaimomorpha</taxon>
        <taxon>Panagrolaimoidea</taxon>
        <taxon>Panagrolaimidae</taxon>
        <taxon>Panagrolaimus</taxon>
    </lineage>
</organism>
<dbReference type="Proteomes" id="UP000887577">
    <property type="component" value="Unplaced"/>
</dbReference>
<evidence type="ECO:0000313" key="2">
    <source>
        <dbReference type="Proteomes" id="UP000887577"/>
    </source>
</evidence>
<feature type="compositionally biased region" description="Basic and acidic residues" evidence="1">
    <location>
        <begin position="31"/>
        <end position="40"/>
    </location>
</feature>
<evidence type="ECO:0000313" key="3">
    <source>
        <dbReference type="WBParaSite" id="PSU_v2.g11700.t1"/>
    </source>
</evidence>
<evidence type="ECO:0000256" key="1">
    <source>
        <dbReference type="SAM" id="MobiDB-lite"/>
    </source>
</evidence>
<keyword evidence="2" id="KW-1185">Reference proteome</keyword>
<reference evidence="3" key="1">
    <citation type="submission" date="2022-11" db="UniProtKB">
        <authorList>
            <consortium name="WormBaseParasite"/>
        </authorList>
    </citation>
    <scope>IDENTIFICATION</scope>
</reference>
<accession>A0A914Y1K6</accession>
<dbReference type="AlphaFoldDB" id="A0A914Y1K6"/>
<feature type="region of interest" description="Disordered" evidence="1">
    <location>
        <begin position="1"/>
        <end position="99"/>
    </location>
</feature>